<dbReference type="PANTHER" id="PTHR47893">
    <property type="entry name" value="REGULATORY PROTEIN PCHR"/>
    <property type="match status" value="1"/>
</dbReference>
<comment type="caution">
    <text evidence="5">The sequence shown here is derived from an EMBL/GenBank/DDBJ whole genome shotgun (WGS) entry which is preliminary data.</text>
</comment>
<dbReference type="GO" id="GO:0043565">
    <property type="term" value="F:sequence-specific DNA binding"/>
    <property type="evidence" value="ECO:0007669"/>
    <property type="project" value="InterPro"/>
</dbReference>
<dbReference type="InterPro" id="IPR018062">
    <property type="entry name" value="HTH_AraC-typ_CS"/>
</dbReference>
<dbReference type="Pfam" id="PF12833">
    <property type="entry name" value="HTH_18"/>
    <property type="match status" value="1"/>
</dbReference>
<dbReference type="PROSITE" id="PS00041">
    <property type="entry name" value="HTH_ARAC_FAMILY_1"/>
    <property type="match status" value="1"/>
</dbReference>
<evidence type="ECO:0000259" key="4">
    <source>
        <dbReference type="PROSITE" id="PS01124"/>
    </source>
</evidence>
<proteinExistence type="predicted"/>
<name>A0A556ACH8_9BURK</name>
<evidence type="ECO:0000256" key="3">
    <source>
        <dbReference type="ARBA" id="ARBA00023163"/>
    </source>
</evidence>
<reference evidence="5 6" key="1">
    <citation type="submission" date="2019-07" db="EMBL/GenBank/DDBJ databases">
        <title>Qingshengfaniella alkalisoli gen. nov., sp. nov., isolated from saline soil.</title>
        <authorList>
            <person name="Xu L."/>
            <person name="Huang X.-X."/>
            <person name="Sun J.-Q."/>
        </authorList>
    </citation>
    <scope>NUCLEOTIDE SEQUENCE [LARGE SCALE GENOMIC DNA]</scope>
    <source>
        <strain evidence="5 6">DSM 27279</strain>
    </source>
</reference>
<dbReference type="GO" id="GO:0003700">
    <property type="term" value="F:DNA-binding transcription factor activity"/>
    <property type="evidence" value="ECO:0007669"/>
    <property type="project" value="InterPro"/>
</dbReference>
<dbReference type="InterPro" id="IPR018060">
    <property type="entry name" value="HTH_AraC"/>
</dbReference>
<dbReference type="InterPro" id="IPR009057">
    <property type="entry name" value="Homeodomain-like_sf"/>
</dbReference>
<dbReference type="PANTHER" id="PTHR47893:SF1">
    <property type="entry name" value="REGULATORY PROTEIN PCHR"/>
    <property type="match status" value="1"/>
</dbReference>
<dbReference type="SMART" id="SM00342">
    <property type="entry name" value="HTH_ARAC"/>
    <property type="match status" value="1"/>
</dbReference>
<dbReference type="Proteomes" id="UP000318405">
    <property type="component" value="Unassembled WGS sequence"/>
</dbReference>
<protein>
    <submittedName>
        <fullName evidence="5">Helix-turn-helix transcriptional regulator</fullName>
    </submittedName>
</protein>
<dbReference type="RefSeq" id="WP_143950506.1">
    <property type="nucleotide sequence ID" value="NZ_BAABMB010000003.1"/>
</dbReference>
<evidence type="ECO:0000313" key="6">
    <source>
        <dbReference type="Proteomes" id="UP000318405"/>
    </source>
</evidence>
<dbReference type="AlphaFoldDB" id="A0A556ACH8"/>
<dbReference type="PROSITE" id="PS01124">
    <property type="entry name" value="HTH_ARAC_FAMILY_2"/>
    <property type="match status" value="1"/>
</dbReference>
<dbReference type="InterPro" id="IPR053142">
    <property type="entry name" value="PchR_regulatory_protein"/>
</dbReference>
<dbReference type="Gene3D" id="1.10.10.60">
    <property type="entry name" value="Homeodomain-like"/>
    <property type="match status" value="1"/>
</dbReference>
<evidence type="ECO:0000256" key="1">
    <source>
        <dbReference type="ARBA" id="ARBA00023015"/>
    </source>
</evidence>
<keyword evidence="2" id="KW-0238">DNA-binding</keyword>
<keyword evidence="1" id="KW-0805">Transcription regulation</keyword>
<accession>A0A556ACH8</accession>
<evidence type="ECO:0000313" key="5">
    <source>
        <dbReference type="EMBL" id="TSH90589.1"/>
    </source>
</evidence>
<gene>
    <name evidence="5" type="ORF">FOZ76_22550</name>
</gene>
<dbReference type="OrthoDB" id="185346at2"/>
<dbReference type="EMBL" id="VLTJ01000039">
    <property type="protein sequence ID" value="TSH90589.1"/>
    <property type="molecule type" value="Genomic_DNA"/>
</dbReference>
<organism evidence="5 6">
    <name type="scientific">Verticiella sediminum</name>
    <dbReference type="NCBI Taxonomy" id="1247510"/>
    <lineage>
        <taxon>Bacteria</taxon>
        <taxon>Pseudomonadati</taxon>
        <taxon>Pseudomonadota</taxon>
        <taxon>Betaproteobacteria</taxon>
        <taxon>Burkholderiales</taxon>
        <taxon>Alcaligenaceae</taxon>
        <taxon>Verticiella</taxon>
    </lineage>
</organism>
<evidence type="ECO:0000256" key="2">
    <source>
        <dbReference type="ARBA" id="ARBA00023125"/>
    </source>
</evidence>
<feature type="domain" description="HTH araC/xylS-type" evidence="4">
    <location>
        <begin position="219"/>
        <end position="315"/>
    </location>
</feature>
<dbReference type="SUPFAM" id="SSF46689">
    <property type="entry name" value="Homeodomain-like"/>
    <property type="match status" value="1"/>
</dbReference>
<keyword evidence="3" id="KW-0804">Transcription</keyword>
<keyword evidence="6" id="KW-1185">Reference proteome</keyword>
<sequence length="315" mass="34478">MAVRGAWTMMLDEVSAPDVWSDAIPLAGWQRSRLDARYGACETASLIVQPGMRLAVTRYRARRDLLELSDRRAHPGALTLSYTLAGCSTYHGEGGRLLFREGEWLASRACQPVGHRRFQAGESVVQVRLAVDDTVWQRYAGAVSEPALAGATVALGRAAMTPRAREHARAVAQQCLLDTPDVLALHGRALDMLTAALHEVGGREPGARPSAVCQAELGRSLIHSLQARIAQRLDLDALCRELGLGRTRLRLLCAQQWGQSPRELLHGLRMRHARECLANGVGVAATAQRVGYAHAANFSTAYRRYHGHPPVRRAH</sequence>